<organism evidence="2 3">
    <name type="scientific">Isoptericola dokdonensis DS-3</name>
    <dbReference type="NCBI Taxonomy" id="1300344"/>
    <lineage>
        <taxon>Bacteria</taxon>
        <taxon>Bacillati</taxon>
        <taxon>Actinomycetota</taxon>
        <taxon>Actinomycetes</taxon>
        <taxon>Micrococcales</taxon>
        <taxon>Promicromonosporaceae</taxon>
        <taxon>Isoptericola</taxon>
    </lineage>
</organism>
<feature type="domain" description="Aminoglycoside phosphotransferase" evidence="1">
    <location>
        <begin position="55"/>
        <end position="262"/>
    </location>
</feature>
<dbReference type="SUPFAM" id="SSF56112">
    <property type="entry name" value="Protein kinase-like (PK-like)"/>
    <property type="match status" value="1"/>
</dbReference>
<keyword evidence="2" id="KW-0808">Transferase</keyword>
<proteinExistence type="predicted"/>
<keyword evidence="3" id="KW-1185">Reference proteome</keyword>
<dbReference type="STRING" id="1300344.I598_0630"/>
<dbReference type="KEGG" id="ido:I598_0630"/>
<gene>
    <name evidence="2" type="ORF">I598_0630</name>
</gene>
<dbReference type="Gene3D" id="3.90.1200.10">
    <property type="match status" value="1"/>
</dbReference>
<dbReference type="Proteomes" id="UP000076794">
    <property type="component" value="Chromosome"/>
</dbReference>
<dbReference type="GO" id="GO:0016740">
    <property type="term" value="F:transferase activity"/>
    <property type="evidence" value="ECO:0007669"/>
    <property type="project" value="UniProtKB-KW"/>
</dbReference>
<evidence type="ECO:0000259" key="1">
    <source>
        <dbReference type="Pfam" id="PF01636"/>
    </source>
</evidence>
<evidence type="ECO:0000313" key="3">
    <source>
        <dbReference type="Proteomes" id="UP000076794"/>
    </source>
</evidence>
<dbReference type="InterPro" id="IPR002575">
    <property type="entry name" value="Aminoglycoside_PTrfase"/>
</dbReference>
<accession>A0A161IJ79</accession>
<dbReference type="AlphaFoldDB" id="A0A161IJ79"/>
<dbReference type="PATRIC" id="fig|1300344.3.peg.633"/>
<protein>
    <submittedName>
        <fullName evidence="2">Phosphotransferase enzyme family protein</fullName>
    </submittedName>
</protein>
<name>A0A161IJ79_9MICO</name>
<dbReference type="InterPro" id="IPR011009">
    <property type="entry name" value="Kinase-like_dom_sf"/>
</dbReference>
<dbReference type="Pfam" id="PF01636">
    <property type="entry name" value="APH"/>
    <property type="match status" value="1"/>
</dbReference>
<evidence type="ECO:0000313" key="2">
    <source>
        <dbReference type="EMBL" id="ANC30210.1"/>
    </source>
</evidence>
<dbReference type="EMBL" id="CP014209">
    <property type="protein sequence ID" value="ANC30210.1"/>
    <property type="molecule type" value="Genomic_DNA"/>
</dbReference>
<sequence length="305" mass="33451">MLGARWRRGARAGRYGTGVTSELSGLDDAQRGLVARWFGEVEVVADLSWGLTSTRVLRLRRADGPDVALKASGPADHHLVREIAAHEEVLAPLVAGGRWPRLLHADRERRVLATAWLDGELVEGTRAERIPDTYRQAGRALADLHALGSRVDGDFEAAADARALAWLDGPHRLAPDVVEQLRRVIRAHEHPPVRVVPTHGDFQPRNWLVDASVVRVIDLGRAEWRPGMTDLARLARQQLAAPGALRDAFVDGYGAPWPDGAAWRRVLVREAVGTAAWAYLVGDAEFEAQGHRMVAQALAADQPDR</sequence>
<reference evidence="2 3" key="1">
    <citation type="submission" date="2016-01" db="EMBL/GenBank/DDBJ databases">
        <title>Complete genome sequence of a soil Actinobacterium, Isoptericola dokdonensis DS-3.</title>
        <authorList>
            <person name="Kwon S.-K."/>
            <person name="Kim J.F."/>
        </authorList>
    </citation>
    <scope>NUCLEOTIDE SEQUENCE [LARGE SCALE GENOMIC DNA]</scope>
    <source>
        <strain evidence="2 3">DS-3</strain>
    </source>
</reference>